<comment type="similarity">
    <text evidence="2 9">Belongs to the chondroitin N-acetylgalactosaminyltransferase family.</text>
</comment>
<dbReference type="PANTHER" id="PTHR12369:SF13">
    <property type="entry name" value="HEXOSYLTRANSFERASE"/>
    <property type="match status" value="1"/>
</dbReference>
<gene>
    <name evidence="11" type="ORF">TCMB3V08_LOCUS8457</name>
</gene>
<name>A0A7R9JBD4_TIMCA</name>
<dbReference type="Pfam" id="PF05679">
    <property type="entry name" value="CHGN"/>
    <property type="match status" value="1"/>
</dbReference>
<evidence type="ECO:0000313" key="11">
    <source>
        <dbReference type="EMBL" id="CAD7575880.1"/>
    </source>
</evidence>
<evidence type="ECO:0000256" key="2">
    <source>
        <dbReference type="ARBA" id="ARBA00009239"/>
    </source>
</evidence>
<keyword evidence="7 9" id="KW-0333">Golgi apparatus</keyword>
<proteinExistence type="inferred from homology"/>
<organism evidence="11">
    <name type="scientific">Timema californicum</name>
    <name type="common">California timema</name>
    <name type="synonym">Walking stick</name>
    <dbReference type="NCBI Taxonomy" id="61474"/>
    <lineage>
        <taxon>Eukaryota</taxon>
        <taxon>Metazoa</taxon>
        <taxon>Ecdysozoa</taxon>
        <taxon>Arthropoda</taxon>
        <taxon>Hexapoda</taxon>
        <taxon>Insecta</taxon>
        <taxon>Pterygota</taxon>
        <taxon>Neoptera</taxon>
        <taxon>Polyneoptera</taxon>
        <taxon>Phasmatodea</taxon>
        <taxon>Timematodea</taxon>
        <taxon>Timematoidea</taxon>
        <taxon>Timematidae</taxon>
        <taxon>Timema</taxon>
    </lineage>
</organism>
<dbReference type="InterPro" id="IPR008428">
    <property type="entry name" value="Chond_GalNAc"/>
</dbReference>
<evidence type="ECO:0000256" key="1">
    <source>
        <dbReference type="ARBA" id="ARBA00004447"/>
    </source>
</evidence>
<dbReference type="AlphaFoldDB" id="A0A7R9JBD4"/>
<comment type="subcellular location">
    <subcellularLocation>
        <location evidence="1 9">Golgi apparatus</location>
        <location evidence="1 9">Golgi stack membrane</location>
        <topology evidence="1 9">Single-pass type II membrane protein</topology>
    </subcellularLocation>
</comment>
<accession>A0A7R9JBD4</accession>
<keyword evidence="4" id="KW-0812">Transmembrane</keyword>
<evidence type="ECO:0000256" key="6">
    <source>
        <dbReference type="ARBA" id="ARBA00022989"/>
    </source>
</evidence>
<dbReference type="EMBL" id="OE183647">
    <property type="protein sequence ID" value="CAD7575880.1"/>
    <property type="molecule type" value="Genomic_DNA"/>
</dbReference>
<keyword evidence="3 9" id="KW-0808">Transferase</keyword>
<dbReference type="EC" id="2.4.1.-" evidence="9"/>
<evidence type="ECO:0000256" key="10">
    <source>
        <dbReference type="SAM" id="MobiDB-lite"/>
    </source>
</evidence>
<evidence type="ECO:0000256" key="9">
    <source>
        <dbReference type="RuleBase" id="RU364016"/>
    </source>
</evidence>
<keyword evidence="8" id="KW-0472">Membrane</keyword>
<reference evidence="11" key="1">
    <citation type="submission" date="2020-11" db="EMBL/GenBank/DDBJ databases">
        <authorList>
            <person name="Tran Van P."/>
        </authorList>
    </citation>
    <scope>NUCLEOTIDE SEQUENCE</scope>
</reference>
<evidence type="ECO:0000256" key="4">
    <source>
        <dbReference type="ARBA" id="ARBA00022692"/>
    </source>
</evidence>
<feature type="region of interest" description="Disordered" evidence="10">
    <location>
        <begin position="1"/>
        <end position="22"/>
    </location>
</feature>
<evidence type="ECO:0000256" key="5">
    <source>
        <dbReference type="ARBA" id="ARBA00022968"/>
    </source>
</evidence>
<evidence type="ECO:0000256" key="8">
    <source>
        <dbReference type="ARBA" id="ARBA00023136"/>
    </source>
</evidence>
<evidence type="ECO:0000256" key="7">
    <source>
        <dbReference type="ARBA" id="ARBA00023034"/>
    </source>
</evidence>
<protein>
    <recommendedName>
        <fullName evidence="9">Hexosyltransferase</fullName>
        <ecNumber evidence="9">2.4.1.-</ecNumber>
    </recommendedName>
</protein>
<keyword evidence="5 9" id="KW-0735">Signal-anchor</keyword>
<dbReference type="InterPro" id="IPR051227">
    <property type="entry name" value="CS_glycosyltransferase"/>
</dbReference>
<dbReference type="PANTHER" id="PTHR12369">
    <property type="entry name" value="CHONDROITIN SYNTHASE"/>
    <property type="match status" value="1"/>
</dbReference>
<keyword evidence="6" id="KW-1133">Transmembrane helix</keyword>
<dbReference type="GO" id="GO:0047238">
    <property type="term" value="F:glucuronosyl-N-acetylgalactosaminyl-proteoglycan 4-beta-N-acetylgalactosaminyltransferase activity"/>
    <property type="evidence" value="ECO:0007669"/>
    <property type="project" value="TreeGrafter"/>
</dbReference>
<dbReference type="GO" id="GO:0032580">
    <property type="term" value="C:Golgi cisterna membrane"/>
    <property type="evidence" value="ECO:0007669"/>
    <property type="project" value="UniProtKB-SubCell"/>
</dbReference>
<sequence length="613" mass="69811">MHGLSPPDTVSNQHSHEEEWSSPEKAGRCFECARYTGSTIILALPAASSTMVGGLVHMAVEAEGTDFFYGRGTGGQWRAVDETDKPREDVWGVSRDRLTIRFLIQLKEFLEVSATWELVDFVSVCLTFLFLHSVLQLVSALACREKTKEKPPRKNRIVGNIPTKFFGLVVEFERSHRGRSATCIPDCATKMCQQQSMAGPICGPDSHGLLKDAGLLLSNSLVREIRNNLEWCVKNAFSDSDDYNLGRCILHATDISCNDLVQGKRLSTYILPLNFNPRDIQTVARSVEFESALTLYPVSQPALFNHLNAYFSKLLQLHAIREISESRHFIINTTSTTFGGQSAITWPIGNYPGTEPTTRFDVLRWDYFDEKHIYLNSDFSRKKELQGATKLAFEVVLNSTISYIETKHQGQYQFQRLLNGYRRFDPSRGLSYKLDFELINVLNYKVVHKRIEVFEPLLTVEVVPMPYVTENTRVNMILPIATNDGAQALKFMEQYATVCMEKHDKTFLMLVLLYDPTVPGKGTKDDIFLNVKQMALSLSDQYKKYGNKIAWVSIKLSINSNYGKKEHSLMDFAVVDLVIKKLTPDSLIMMCQTNMEFRQDYLNRVKHNFITFL</sequence>
<evidence type="ECO:0000256" key="3">
    <source>
        <dbReference type="ARBA" id="ARBA00022679"/>
    </source>
</evidence>